<protein>
    <submittedName>
        <fullName evidence="2">Uncharacterized protein</fullName>
    </submittedName>
</protein>
<gene>
    <name evidence="2" type="ORF">M437DRAFT_65123</name>
</gene>
<evidence type="ECO:0000256" key="1">
    <source>
        <dbReference type="SAM" id="MobiDB-lite"/>
    </source>
</evidence>
<evidence type="ECO:0000313" key="3">
    <source>
        <dbReference type="Proteomes" id="UP000030672"/>
    </source>
</evidence>
<organism evidence="2 3">
    <name type="scientific">Aureobasidium melanogenum (strain CBS 110374)</name>
    <name type="common">Aureobasidium pullulans var. melanogenum</name>
    <dbReference type="NCBI Taxonomy" id="1043003"/>
    <lineage>
        <taxon>Eukaryota</taxon>
        <taxon>Fungi</taxon>
        <taxon>Dikarya</taxon>
        <taxon>Ascomycota</taxon>
        <taxon>Pezizomycotina</taxon>
        <taxon>Dothideomycetes</taxon>
        <taxon>Dothideomycetidae</taxon>
        <taxon>Dothideales</taxon>
        <taxon>Saccotheciaceae</taxon>
        <taxon>Aureobasidium</taxon>
    </lineage>
</organism>
<evidence type="ECO:0000313" key="2">
    <source>
        <dbReference type="EMBL" id="KEQ63808.1"/>
    </source>
</evidence>
<name>A0A074VTN6_AURM1</name>
<feature type="region of interest" description="Disordered" evidence="1">
    <location>
        <begin position="251"/>
        <end position="275"/>
    </location>
</feature>
<dbReference type="RefSeq" id="XP_040880831.1">
    <property type="nucleotide sequence ID" value="XM_041024548.1"/>
</dbReference>
<keyword evidence="3" id="KW-1185">Reference proteome</keyword>
<proteinExistence type="predicted"/>
<reference evidence="2 3" key="1">
    <citation type="journal article" date="2014" name="BMC Genomics">
        <title>Genome sequencing of four Aureobasidium pullulans varieties: biotechnological potential, stress tolerance, and description of new species.</title>
        <authorList>
            <person name="Gostin Ar C."/>
            <person name="Ohm R.A."/>
            <person name="Kogej T."/>
            <person name="Sonjak S."/>
            <person name="Turk M."/>
            <person name="Zajc J."/>
            <person name="Zalar P."/>
            <person name="Grube M."/>
            <person name="Sun H."/>
            <person name="Han J."/>
            <person name="Sharma A."/>
            <person name="Chiniquy J."/>
            <person name="Ngan C.Y."/>
            <person name="Lipzen A."/>
            <person name="Barry K."/>
            <person name="Grigoriev I.V."/>
            <person name="Gunde-Cimerman N."/>
        </authorList>
    </citation>
    <scope>NUCLEOTIDE SEQUENCE [LARGE SCALE GENOMIC DNA]</scope>
    <source>
        <strain evidence="2 3">CBS 110374</strain>
    </source>
</reference>
<accession>A0A074VTN6</accession>
<sequence>MATSLVPTSDLERRYRDLSPGLALYPGGSFGDHESLLRDRDYAPSITHGGLPRYWWRQLAVDTDKVVWMEDEKVIHMTTRKAWERIMKFRRDFLAERKHTDWHQRLGYDVLLGSFERPQRRYFDERPSNIILAPVVDAKAWKKHFTKIPKPASGTTRQYEHWRIRSDRNLWNHLRNNRRINRNGKMLVLKVTALEFLKFSLRRNDPLFEEFDYRCPLSLFENETKAAQAQPLFRELLKTTPRALTPLRRRPIRRMRSDSPSTMSSPELPPLSDFGRSSSLPQKIVDVNLDDFWLN</sequence>
<dbReference type="GeneID" id="63917921"/>
<dbReference type="AlphaFoldDB" id="A0A074VTN6"/>
<dbReference type="EMBL" id="KL584830">
    <property type="protein sequence ID" value="KEQ63808.1"/>
    <property type="molecule type" value="Genomic_DNA"/>
</dbReference>
<dbReference type="Proteomes" id="UP000030672">
    <property type="component" value="Unassembled WGS sequence"/>
</dbReference>
<dbReference type="HOGENOM" id="CLU_943300_0_0_1"/>